<dbReference type="AlphaFoldDB" id="A0AA38C020"/>
<feature type="non-terminal residue" evidence="1">
    <location>
        <position position="1"/>
    </location>
</feature>
<reference evidence="1 2" key="1">
    <citation type="journal article" date="2021" name="Nat. Plants">
        <title>The Taxus genome provides insights into paclitaxel biosynthesis.</title>
        <authorList>
            <person name="Xiong X."/>
            <person name="Gou J."/>
            <person name="Liao Q."/>
            <person name="Li Y."/>
            <person name="Zhou Q."/>
            <person name="Bi G."/>
            <person name="Li C."/>
            <person name="Du R."/>
            <person name="Wang X."/>
            <person name="Sun T."/>
            <person name="Guo L."/>
            <person name="Liang H."/>
            <person name="Lu P."/>
            <person name="Wu Y."/>
            <person name="Zhang Z."/>
            <person name="Ro D.K."/>
            <person name="Shang Y."/>
            <person name="Huang S."/>
            <person name="Yan J."/>
        </authorList>
    </citation>
    <scope>NUCLEOTIDE SEQUENCE [LARGE SCALE GENOMIC DNA]</scope>
    <source>
        <strain evidence="1">Ta-2019</strain>
    </source>
</reference>
<dbReference type="EMBL" id="JAHRHJ020003410">
    <property type="protein sequence ID" value="KAH9291785.1"/>
    <property type="molecule type" value="Genomic_DNA"/>
</dbReference>
<gene>
    <name evidence="1" type="ORF">KI387_043032</name>
</gene>
<organism evidence="1 2">
    <name type="scientific">Taxus chinensis</name>
    <name type="common">Chinese yew</name>
    <name type="synonym">Taxus wallichiana var. chinensis</name>
    <dbReference type="NCBI Taxonomy" id="29808"/>
    <lineage>
        <taxon>Eukaryota</taxon>
        <taxon>Viridiplantae</taxon>
        <taxon>Streptophyta</taxon>
        <taxon>Embryophyta</taxon>
        <taxon>Tracheophyta</taxon>
        <taxon>Spermatophyta</taxon>
        <taxon>Pinopsida</taxon>
        <taxon>Pinidae</taxon>
        <taxon>Conifers II</taxon>
        <taxon>Cupressales</taxon>
        <taxon>Taxaceae</taxon>
        <taxon>Taxus</taxon>
    </lineage>
</organism>
<accession>A0AA38C020</accession>
<evidence type="ECO:0000313" key="2">
    <source>
        <dbReference type="Proteomes" id="UP000824469"/>
    </source>
</evidence>
<proteinExistence type="predicted"/>
<evidence type="ECO:0000313" key="1">
    <source>
        <dbReference type="EMBL" id="KAH9291785.1"/>
    </source>
</evidence>
<sequence length="51" mass="5753">SMRPLIMGCARPALPVVLKVMITVMRSTQMEVCVEGDFMEDSMVMVTMEEE</sequence>
<name>A0AA38C020_TAXCH</name>
<protein>
    <submittedName>
        <fullName evidence="1">Uncharacterized protein</fullName>
    </submittedName>
</protein>
<keyword evidence="2" id="KW-1185">Reference proteome</keyword>
<comment type="caution">
    <text evidence="1">The sequence shown here is derived from an EMBL/GenBank/DDBJ whole genome shotgun (WGS) entry which is preliminary data.</text>
</comment>
<dbReference type="Proteomes" id="UP000824469">
    <property type="component" value="Unassembled WGS sequence"/>
</dbReference>
<feature type="non-terminal residue" evidence="1">
    <location>
        <position position="51"/>
    </location>
</feature>